<dbReference type="KEGG" id="acel:acsn021_12610"/>
<organism evidence="1 2">
    <name type="scientific">Anaerocolumna cellulosilytica</name>
    <dbReference type="NCBI Taxonomy" id="433286"/>
    <lineage>
        <taxon>Bacteria</taxon>
        <taxon>Bacillati</taxon>
        <taxon>Bacillota</taxon>
        <taxon>Clostridia</taxon>
        <taxon>Lachnospirales</taxon>
        <taxon>Lachnospiraceae</taxon>
        <taxon>Anaerocolumna</taxon>
    </lineage>
</organism>
<protein>
    <submittedName>
        <fullName evidence="1">Uncharacterized protein</fullName>
    </submittedName>
</protein>
<gene>
    <name evidence="1" type="ORF">acsn021_12610</name>
</gene>
<dbReference type="Proteomes" id="UP000515561">
    <property type="component" value="Chromosome"/>
</dbReference>
<evidence type="ECO:0000313" key="1">
    <source>
        <dbReference type="EMBL" id="BCJ93692.1"/>
    </source>
</evidence>
<proteinExistence type="predicted"/>
<dbReference type="EMBL" id="AP023367">
    <property type="protein sequence ID" value="BCJ93692.1"/>
    <property type="molecule type" value="Genomic_DNA"/>
</dbReference>
<dbReference type="RefSeq" id="WP_184092914.1">
    <property type="nucleotide sequence ID" value="NZ_AP023367.1"/>
</dbReference>
<accession>A0A6S6R2H8</accession>
<dbReference type="AlphaFoldDB" id="A0A6S6R2H8"/>
<evidence type="ECO:0000313" key="2">
    <source>
        <dbReference type="Proteomes" id="UP000515561"/>
    </source>
</evidence>
<keyword evidence="2" id="KW-1185">Reference proteome</keyword>
<name>A0A6S6R2H8_9FIRM</name>
<sequence>MNKKHVLPLLILIIITIGFYTRIHVNGDNATKRLQRLAQVEIYSATEDKLIKTIEDKNSLITFNKNTIFTEQYSDADNNYMNKQEEMRKEVENYESQYIFVTYKKPAGLNNNKELEKLCEITTFKDTNIIMMQVSPDSIKNIAVPSEYLTFYFKVSNKVTAYLNSLVK</sequence>
<reference evidence="1 2" key="1">
    <citation type="journal article" date="2016" name="Int. J. Syst. Evol. Microbiol.">
        <title>Descriptions of Anaerotaenia torta gen. nov., sp. nov. and Anaerocolumna cellulosilytica gen. nov., sp. nov. isolated from a methanogenic reactor of cattle waste.</title>
        <authorList>
            <person name="Uek A."/>
            <person name="Ohtaki Y."/>
            <person name="Kaku N."/>
            <person name="Ueki K."/>
        </authorList>
    </citation>
    <scope>NUCLEOTIDE SEQUENCE [LARGE SCALE GENOMIC DNA]</scope>
    <source>
        <strain evidence="1 2">SN021</strain>
    </source>
</reference>